<evidence type="ECO:0000259" key="1">
    <source>
        <dbReference type="Pfam" id="PF02558"/>
    </source>
</evidence>
<comment type="caution">
    <text evidence="2">The sequence shown here is derived from an EMBL/GenBank/DDBJ whole genome shotgun (WGS) entry which is preliminary data.</text>
</comment>
<evidence type="ECO:0000313" key="2">
    <source>
        <dbReference type="EMBL" id="KPL70412.1"/>
    </source>
</evidence>
<organism evidence="2 3">
    <name type="scientific">Leptolinea tardivitalis</name>
    <dbReference type="NCBI Taxonomy" id="229920"/>
    <lineage>
        <taxon>Bacteria</taxon>
        <taxon>Bacillati</taxon>
        <taxon>Chloroflexota</taxon>
        <taxon>Anaerolineae</taxon>
        <taxon>Anaerolineales</taxon>
        <taxon>Anaerolineaceae</taxon>
        <taxon>Leptolinea</taxon>
    </lineage>
</organism>
<name>A0A0P6XN79_9CHLR</name>
<evidence type="ECO:0000313" key="3">
    <source>
        <dbReference type="Proteomes" id="UP000050430"/>
    </source>
</evidence>
<dbReference type="AlphaFoldDB" id="A0A0P6XN79"/>
<dbReference type="SUPFAM" id="SSF51735">
    <property type="entry name" value="NAD(P)-binding Rossmann-fold domains"/>
    <property type="match status" value="1"/>
</dbReference>
<proteinExistence type="predicted"/>
<dbReference type="EMBL" id="LGCK01000014">
    <property type="protein sequence ID" value="KPL70412.1"/>
    <property type="molecule type" value="Genomic_DNA"/>
</dbReference>
<dbReference type="Gene3D" id="3.40.50.720">
    <property type="entry name" value="NAD(P)-binding Rossmann-like Domain"/>
    <property type="match status" value="1"/>
</dbReference>
<dbReference type="InterPro" id="IPR013332">
    <property type="entry name" value="KPR_N"/>
</dbReference>
<feature type="domain" description="Ketopantoate reductase N-terminal" evidence="1">
    <location>
        <begin position="3"/>
        <end position="134"/>
    </location>
</feature>
<dbReference type="RefSeq" id="WP_062422291.1">
    <property type="nucleotide sequence ID" value="NZ_BBYA01000010.1"/>
</dbReference>
<dbReference type="InterPro" id="IPR036291">
    <property type="entry name" value="NAD(P)-bd_dom_sf"/>
</dbReference>
<protein>
    <recommendedName>
        <fullName evidence="1">Ketopantoate reductase N-terminal domain-containing protein</fullName>
    </recommendedName>
</protein>
<dbReference type="STRING" id="229920.ADM99_14760"/>
<dbReference type="Pfam" id="PF02558">
    <property type="entry name" value="ApbA"/>
    <property type="match status" value="1"/>
</dbReference>
<reference evidence="2 3" key="1">
    <citation type="submission" date="2015-07" db="EMBL/GenBank/DDBJ databases">
        <title>Genome sequence of Leptolinea tardivitalis DSM 16556.</title>
        <authorList>
            <person name="Hemp J."/>
            <person name="Ward L.M."/>
            <person name="Pace L.A."/>
            <person name="Fischer W.W."/>
        </authorList>
    </citation>
    <scope>NUCLEOTIDE SEQUENCE [LARGE SCALE GENOMIC DNA]</scope>
    <source>
        <strain evidence="2 3">YMTK-2</strain>
    </source>
</reference>
<keyword evidence="3" id="KW-1185">Reference proteome</keyword>
<dbReference type="OrthoDB" id="9793586at2"/>
<gene>
    <name evidence="2" type="ORF">ADM99_14760</name>
</gene>
<sequence>MKILIVGAGVIGSIYGYLLSQSGNDLTHYVRSGKKQNFVNGLPIRLLDGRKKNPRDEDVVYHLNVTEEFNENAPYDLIIVSVRHYQLKSVLPLLKENAGDTDILFFNGIWGGLEQVDAYLPRSQYLWGFPVAGGGFCDGRLDAAVLDEIRLGEMNGQITPRLERISQLFTQAGLKVDSRPNIQHWLWVHFAINCGIIGAAFKAGGAKELLNSISNLRLGILAGREALGVCEALGVDTHSFEDARSFYMAAIPGAVAVWWMMKTNAPARKIMERHSAVDELQIMYYDLLQSARQLNISMRVYESFKPFVDHPKIKI</sequence>
<accession>A0A0P6XN79</accession>
<dbReference type="Proteomes" id="UP000050430">
    <property type="component" value="Unassembled WGS sequence"/>
</dbReference>
<dbReference type="PATRIC" id="fig|229920.5.peg.309"/>